<dbReference type="Proteomes" id="UP000011591">
    <property type="component" value="Unassembled WGS sequence"/>
</dbReference>
<evidence type="ECO:0000313" key="2">
    <source>
        <dbReference type="EMBL" id="ELZ07617.1"/>
    </source>
</evidence>
<keyword evidence="1" id="KW-0472">Membrane</keyword>
<organism evidence="2 3">
    <name type="scientific">Natrialba aegyptia DSM 13077</name>
    <dbReference type="NCBI Taxonomy" id="1227491"/>
    <lineage>
        <taxon>Archaea</taxon>
        <taxon>Methanobacteriati</taxon>
        <taxon>Methanobacteriota</taxon>
        <taxon>Stenosarchaea group</taxon>
        <taxon>Halobacteria</taxon>
        <taxon>Halobacteriales</taxon>
        <taxon>Natrialbaceae</taxon>
        <taxon>Natrialba</taxon>
    </lineage>
</organism>
<gene>
    <name evidence="2" type="ORF">C480_06166</name>
</gene>
<dbReference type="EMBL" id="AOIP01000015">
    <property type="protein sequence ID" value="ELZ07617.1"/>
    <property type="molecule type" value="Genomic_DNA"/>
</dbReference>
<comment type="caution">
    <text evidence="2">The sequence shown here is derived from an EMBL/GenBank/DDBJ whole genome shotgun (WGS) entry which is preliminary data.</text>
</comment>
<evidence type="ECO:0000256" key="1">
    <source>
        <dbReference type="SAM" id="Phobius"/>
    </source>
</evidence>
<name>M0BAW9_9EURY</name>
<accession>M0BAW9</accession>
<keyword evidence="1" id="KW-0812">Transmembrane</keyword>
<evidence type="ECO:0000313" key="3">
    <source>
        <dbReference type="Proteomes" id="UP000011591"/>
    </source>
</evidence>
<dbReference type="AlphaFoldDB" id="M0BAW9"/>
<sequence length="132" mass="14518">MREPGLGRADVPEAAVLDRVGGSFDACPVVVRLVQDRLLQLNVLAMFLDAIFDPVPDVFRVVSVSWIVRSDWHDPSGQQVVVPIETLPIVLAAAAVLATVTAAYIAISLTSSLPLERCHRTLPKNWFHPLRR</sequence>
<feature type="transmembrane region" description="Helical" evidence="1">
    <location>
        <begin position="87"/>
        <end position="107"/>
    </location>
</feature>
<protein>
    <submittedName>
        <fullName evidence="2">Uncharacterized protein</fullName>
    </submittedName>
</protein>
<proteinExistence type="predicted"/>
<reference evidence="2 3" key="1">
    <citation type="journal article" date="2014" name="PLoS Genet.">
        <title>Phylogenetically driven sequencing of extremely halophilic archaea reveals strategies for static and dynamic osmo-response.</title>
        <authorList>
            <person name="Becker E.A."/>
            <person name="Seitzer P.M."/>
            <person name="Tritt A."/>
            <person name="Larsen D."/>
            <person name="Krusor M."/>
            <person name="Yao A.I."/>
            <person name="Wu D."/>
            <person name="Madern D."/>
            <person name="Eisen J.A."/>
            <person name="Darling A.E."/>
            <person name="Facciotti M.T."/>
        </authorList>
    </citation>
    <scope>NUCLEOTIDE SEQUENCE [LARGE SCALE GENOMIC DNA]</scope>
    <source>
        <strain evidence="2 3">DSM 13077</strain>
    </source>
</reference>
<keyword evidence="3" id="KW-1185">Reference proteome</keyword>
<keyword evidence="1" id="KW-1133">Transmembrane helix</keyword>